<dbReference type="PANTHER" id="PTHR44472">
    <property type="entry name" value="DDB1- AND CUL4-ASSOCIATED FACTOR 4-RELATED"/>
    <property type="match status" value="1"/>
</dbReference>
<dbReference type="OrthoDB" id="128867at2759"/>
<dbReference type="KEGG" id="aten:116300179"/>
<dbReference type="Gene3D" id="2.130.10.10">
    <property type="entry name" value="YVTN repeat-like/Quinoprotein amine dehydrogenase"/>
    <property type="match status" value="1"/>
</dbReference>
<keyword evidence="2" id="KW-0677">Repeat</keyword>
<dbReference type="SUPFAM" id="SSF50978">
    <property type="entry name" value="WD40 repeat-like"/>
    <property type="match status" value="1"/>
</dbReference>
<proteinExistence type="predicted"/>
<dbReference type="InterPro" id="IPR052254">
    <property type="entry name" value="CUL4-DDB1_E3_ligase_receptor"/>
</dbReference>
<dbReference type="PANTHER" id="PTHR44472:SF1">
    <property type="entry name" value="DDB1 AND CUL4 ASSOCIATED FACTOR 4"/>
    <property type="match status" value="1"/>
</dbReference>
<dbReference type="Proteomes" id="UP000515163">
    <property type="component" value="Unplaced"/>
</dbReference>
<sequence length="420" mass="48545">MPGKRRKQTTNKEAKCRLCGGVVVEKRQETTYRHIPGFIYDTEKKKYFRITHEIQCKMSSQEVNKESKICKKCSEVKRKRLKKQQNSSFVKFIMSRQYQQTDPLISQSEAMEKLVQQYRVRQSSKLHLTHVYAPEFAVSSIHPDLKHQRILTLYKTSGSEDPVVQFHQVSKDKNHKMSIVPGSSMMKDQLVTSLNWSPHPKTIDFFLITLLGHGDKWGEGLLFQVEELTQRFLGRYPMNRHSVWTSAWNKNPLYDNIISLGASNLALTFDVNTRHRLLRFPSVSDTFAQQFAFKVRASSGKYLPPHPSKNSSYDPIIRKWDLRMQRIVREYHGHVNQNTLRLPIFVDSTDSLLFAAGEDSLTRVWSVRTGEIVRTIPYPDKESKQIVQVPALCYSDEWGGPGGLPGLMYATNDNVRLYST</sequence>
<reference evidence="4" key="1">
    <citation type="submission" date="2025-08" db="UniProtKB">
        <authorList>
            <consortium name="RefSeq"/>
        </authorList>
    </citation>
    <scope>IDENTIFICATION</scope>
    <source>
        <tissue evidence="4">Tentacle</tissue>
    </source>
</reference>
<dbReference type="AlphaFoldDB" id="A0A6P8IE37"/>
<keyword evidence="3" id="KW-1185">Reference proteome</keyword>
<dbReference type="FunCoup" id="A0A6P8IE37">
    <property type="interactions" value="821"/>
</dbReference>
<accession>A0A6P8IE37</accession>
<organism evidence="3 4">
    <name type="scientific">Actinia tenebrosa</name>
    <name type="common">Australian red waratah sea anemone</name>
    <dbReference type="NCBI Taxonomy" id="6105"/>
    <lineage>
        <taxon>Eukaryota</taxon>
        <taxon>Metazoa</taxon>
        <taxon>Cnidaria</taxon>
        <taxon>Anthozoa</taxon>
        <taxon>Hexacorallia</taxon>
        <taxon>Actiniaria</taxon>
        <taxon>Actiniidae</taxon>
        <taxon>Actinia</taxon>
    </lineage>
</organism>
<gene>
    <name evidence="4" type="primary">LOC116300179</name>
</gene>
<dbReference type="Pfam" id="PF23761">
    <property type="entry name" value="Beta-prop_DCAF4"/>
    <property type="match status" value="1"/>
</dbReference>
<dbReference type="RefSeq" id="XP_031564847.1">
    <property type="nucleotide sequence ID" value="XM_031708987.1"/>
</dbReference>
<dbReference type="GO" id="GO:0080008">
    <property type="term" value="C:Cul4-RING E3 ubiquitin ligase complex"/>
    <property type="evidence" value="ECO:0007669"/>
    <property type="project" value="TreeGrafter"/>
</dbReference>
<evidence type="ECO:0000313" key="3">
    <source>
        <dbReference type="Proteomes" id="UP000515163"/>
    </source>
</evidence>
<dbReference type="InParanoid" id="A0A6P8IE37"/>
<name>A0A6P8IE37_ACTTE</name>
<evidence type="ECO:0000256" key="1">
    <source>
        <dbReference type="ARBA" id="ARBA00022574"/>
    </source>
</evidence>
<evidence type="ECO:0000256" key="2">
    <source>
        <dbReference type="ARBA" id="ARBA00022737"/>
    </source>
</evidence>
<keyword evidence="1" id="KW-0853">WD repeat</keyword>
<dbReference type="InterPro" id="IPR015943">
    <property type="entry name" value="WD40/YVTN_repeat-like_dom_sf"/>
</dbReference>
<evidence type="ECO:0000313" key="4">
    <source>
        <dbReference type="RefSeq" id="XP_031564847.1"/>
    </source>
</evidence>
<dbReference type="InterPro" id="IPR036322">
    <property type="entry name" value="WD40_repeat_dom_sf"/>
</dbReference>
<dbReference type="GeneID" id="116300179"/>
<protein>
    <submittedName>
        <fullName evidence="4">DDB1- and CUL4-associated factor 4-like</fullName>
    </submittedName>
</protein>